<evidence type="ECO:0000259" key="1">
    <source>
        <dbReference type="PROSITE" id="PS51186"/>
    </source>
</evidence>
<evidence type="ECO:0000313" key="2">
    <source>
        <dbReference type="EMBL" id="OVZ90577.1"/>
    </source>
</evidence>
<keyword evidence="2" id="KW-0808">Transferase</keyword>
<name>A0A209ACU6_YERIN</name>
<dbReference type="PROSITE" id="PS51186">
    <property type="entry name" value="GNAT"/>
    <property type="match status" value="1"/>
</dbReference>
<dbReference type="Pfam" id="PF13673">
    <property type="entry name" value="Acetyltransf_10"/>
    <property type="match status" value="1"/>
</dbReference>
<sequence length="146" mass="16701">MSIKIRQYQESDRPFLRTLYLASRKAAFTWLNVERFRLEDFDRSTIGETVLVAVDGDKHLGFASIFMEESFLHNLFIDPAVQQSGAGKALLQAAQQRFTRHGSLKCLAKNQHALAFYQKQGWVAIATGISNDGEYILMHWHNVKVK</sequence>
<protein>
    <submittedName>
        <fullName evidence="2">GNAT family N-acetyltransferase</fullName>
    </submittedName>
</protein>
<dbReference type="SUPFAM" id="SSF55729">
    <property type="entry name" value="Acyl-CoA N-acyltransferases (Nat)"/>
    <property type="match status" value="1"/>
</dbReference>
<dbReference type="GO" id="GO:0016747">
    <property type="term" value="F:acyltransferase activity, transferring groups other than amino-acyl groups"/>
    <property type="evidence" value="ECO:0007669"/>
    <property type="project" value="InterPro"/>
</dbReference>
<dbReference type="CDD" id="cd04301">
    <property type="entry name" value="NAT_SF"/>
    <property type="match status" value="1"/>
</dbReference>
<dbReference type="RefSeq" id="WP_050084746.1">
    <property type="nucleotide sequence ID" value="NZ_CBCPKE010000013.1"/>
</dbReference>
<dbReference type="InterPro" id="IPR000182">
    <property type="entry name" value="GNAT_dom"/>
</dbReference>
<proteinExistence type="predicted"/>
<dbReference type="Gene3D" id="3.40.630.30">
    <property type="match status" value="1"/>
</dbReference>
<accession>A0A209ACU6</accession>
<organism evidence="2 3">
    <name type="scientific">Yersinia intermedia</name>
    <dbReference type="NCBI Taxonomy" id="631"/>
    <lineage>
        <taxon>Bacteria</taxon>
        <taxon>Pseudomonadati</taxon>
        <taxon>Pseudomonadota</taxon>
        <taxon>Gammaproteobacteria</taxon>
        <taxon>Enterobacterales</taxon>
        <taxon>Yersiniaceae</taxon>
        <taxon>Yersinia</taxon>
    </lineage>
</organism>
<feature type="domain" description="N-acetyltransferase" evidence="1">
    <location>
        <begin position="3"/>
        <end position="146"/>
    </location>
</feature>
<dbReference type="AlphaFoldDB" id="A0A209ACU6"/>
<dbReference type="InterPro" id="IPR016181">
    <property type="entry name" value="Acyl_CoA_acyltransferase"/>
</dbReference>
<comment type="caution">
    <text evidence="2">The sequence shown here is derived from an EMBL/GenBank/DDBJ whole genome shotgun (WGS) entry which is preliminary data.</text>
</comment>
<evidence type="ECO:0000313" key="3">
    <source>
        <dbReference type="Proteomes" id="UP000196440"/>
    </source>
</evidence>
<dbReference type="Proteomes" id="UP000196440">
    <property type="component" value="Unassembled WGS sequence"/>
</dbReference>
<gene>
    <name evidence="2" type="ORF">CBW57_00980</name>
</gene>
<reference evidence="2 3" key="1">
    <citation type="submission" date="2017-05" db="EMBL/GenBank/DDBJ databases">
        <title>Whole genome sequencing of Yersinia kristensenii.</title>
        <authorList>
            <person name="Campioni F."/>
        </authorList>
    </citation>
    <scope>NUCLEOTIDE SEQUENCE [LARGE SCALE GENOMIC DNA]</scope>
    <source>
        <strain evidence="2 3">CFSAN060536</strain>
    </source>
</reference>
<dbReference type="EMBL" id="NHOI01000001">
    <property type="protein sequence ID" value="OVZ90577.1"/>
    <property type="molecule type" value="Genomic_DNA"/>
</dbReference>